<reference evidence="3 4" key="1">
    <citation type="journal article" date="2015" name="Stand. Genomic Sci.">
        <title>Genomic Encyclopedia of Bacterial and Archaeal Type Strains, Phase III: the genomes of soil and plant-associated and newly described type strains.</title>
        <authorList>
            <person name="Whitman W.B."/>
            <person name="Woyke T."/>
            <person name="Klenk H.P."/>
            <person name="Zhou Y."/>
            <person name="Lilburn T.G."/>
            <person name="Beck B.J."/>
            <person name="De Vos P."/>
            <person name="Vandamme P."/>
            <person name="Eisen J.A."/>
            <person name="Garrity G."/>
            <person name="Hugenholtz P."/>
            <person name="Kyrpides N.C."/>
        </authorList>
    </citation>
    <scope>NUCLEOTIDE SEQUENCE [LARGE SCALE GENOMIC DNA]</scope>
    <source>
        <strain evidence="3 4">CGMCC 1.10822</strain>
    </source>
</reference>
<keyword evidence="1" id="KW-0472">Membrane</keyword>
<accession>A0A562QZD5</accession>
<protein>
    <submittedName>
        <fullName evidence="3">Transferase family hexapeptide repeat protein</fullName>
    </submittedName>
</protein>
<comment type="caution">
    <text evidence="3">The sequence shown here is derived from an EMBL/GenBank/DDBJ whole genome shotgun (WGS) entry which is preliminary data.</text>
</comment>
<name>A0A562QZD5_9BURK</name>
<dbReference type="PANTHER" id="PTHR13061">
    <property type="entry name" value="DYNACTIN SUBUNIT P25"/>
    <property type="match status" value="1"/>
</dbReference>
<keyword evidence="2" id="KW-0732">Signal</keyword>
<feature type="chain" id="PRO_5021784491" evidence="2">
    <location>
        <begin position="23"/>
        <end position="235"/>
    </location>
</feature>
<keyword evidence="4" id="KW-1185">Reference proteome</keyword>
<keyword evidence="1" id="KW-1133">Transmembrane helix</keyword>
<dbReference type="SUPFAM" id="SSF51161">
    <property type="entry name" value="Trimeric LpxA-like enzymes"/>
    <property type="match status" value="1"/>
</dbReference>
<dbReference type="GO" id="GO:0016740">
    <property type="term" value="F:transferase activity"/>
    <property type="evidence" value="ECO:0007669"/>
    <property type="project" value="UniProtKB-KW"/>
</dbReference>
<keyword evidence="1" id="KW-0812">Transmembrane</keyword>
<proteinExistence type="predicted"/>
<gene>
    <name evidence="3" type="ORF">IP91_04284</name>
</gene>
<sequence length="235" mass="24200">MPAIACFAGLLAATAAAASASAAGLTHLAHALLPAHGTLAGPLAPLLPAIACIVLFYAYALLLHRLLLHALPLRSGPVESSVRAAFGYQLYLLFYLMVFNALIRSRVLPIPLMRPVYLALGARLGARTHTGGTILDPAFVTIGHDTLIGEAALLVPHVLEGGTPAHFPIVIGNHVTIGTHAVLLAGVTVGDHALVAAHALVAKGTVIGPGEVWGGVPARRLRGARADLLQRGQTA</sequence>
<dbReference type="Gene3D" id="2.160.10.10">
    <property type="entry name" value="Hexapeptide repeat proteins"/>
    <property type="match status" value="1"/>
</dbReference>
<dbReference type="InterPro" id="IPR050484">
    <property type="entry name" value="Transf_Hexapept/Carb_Anhydrase"/>
</dbReference>
<feature type="transmembrane region" description="Helical" evidence="1">
    <location>
        <begin position="85"/>
        <end position="103"/>
    </location>
</feature>
<feature type="transmembrane region" description="Helical" evidence="1">
    <location>
        <begin position="46"/>
        <end position="64"/>
    </location>
</feature>
<dbReference type="PANTHER" id="PTHR13061:SF29">
    <property type="entry name" value="GAMMA CARBONIC ANHYDRASE-LIKE 1, MITOCHONDRIAL-RELATED"/>
    <property type="match status" value="1"/>
</dbReference>
<feature type="signal peptide" evidence="2">
    <location>
        <begin position="1"/>
        <end position="22"/>
    </location>
</feature>
<dbReference type="EMBL" id="VLLB01000009">
    <property type="protein sequence ID" value="TWI62175.1"/>
    <property type="molecule type" value="Genomic_DNA"/>
</dbReference>
<evidence type="ECO:0000313" key="3">
    <source>
        <dbReference type="EMBL" id="TWI62175.1"/>
    </source>
</evidence>
<keyword evidence="3" id="KW-0808">Transferase</keyword>
<dbReference type="InterPro" id="IPR001451">
    <property type="entry name" value="Hexapep"/>
</dbReference>
<dbReference type="InterPro" id="IPR011004">
    <property type="entry name" value="Trimer_LpxA-like_sf"/>
</dbReference>
<evidence type="ECO:0000313" key="4">
    <source>
        <dbReference type="Proteomes" id="UP000318431"/>
    </source>
</evidence>
<dbReference type="Pfam" id="PF00132">
    <property type="entry name" value="Hexapep"/>
    <property type="match status" value="1"/>
</dbReference>
<evidence type="ECO:0000256" key="2">
    <source>
        <dbReference type="SAM" id="SignalP"/>
    </source>
</evidence>
<organism evidence="3 4">
    <name type="scientific">Pseudoduganella lurida</name>
    <dbReference type="NCBI Taxonomy" id="1036180"/>
    <lineage>
        <taxon>Bacteria</taxon>
        <taxon>Pseudomonadati</taxon>
        <taxon>Pseudomonadota</taxon>
        <taxon>Betaproteobacteria</taxon>
        <taxon>Burkholderiales</taxon>
        <taxon>Oxalobacteraceae</taxon>
        <taxon>Telluria group</taxon>
        <taxon>Pseudoduganella</taxon>
    </lineage>
</organism>
<dbReference type="AlphaFoldDB" id="A0A562QZD5"/>
<evidence type="ECO:0000256" key="1">
    <source>
        <dbReference type="SAM" id="Phobius"/>
    </source>
</evidence>
<dbReference type="Proteomes" id="UP000318431">
    <property type="component" value="Unassembled WGS sequence"/>
</dbReference>
<dbReference type="OrthoDB" id="9815592at2"/>